<keyword evidence="1" id="KW-0732">Signal</keyword>
<protein>
    <submittedName>
        <fullName evidence="2">Uncharacterized protein</fullName>
    </submittedName>
</protein>
<dbReference type="EMBL" id="BSNK01000002">
    <property type="protein sequence ID" value="GLQ24923.1"/>
    <property type="molecule type" value="Genomic_DNA"/>
</dbReference>
<feature type="signal peptide" evidence="1">
    <location>
        <begin position="1"/>
        <end position="20"/>
    </location>
</feature>
<evidence type="ECO:0000313" key="3">
    <source>
        <dbReference type="Proteomes" id="UP001161391"/>
    </source>
</evidence>
<reference evidence="2" key="2">
    <citation type="submission" date="2023-01" db="EMBL/GenBank/DDBJ databases">
        <title>Draft genome sequence of Algimonas ampicilliniresistens strain NBRC 108219.</title>
        <authorList>
            <person name="Sun Q."/>
            <person name="Mori K."/>
        </authorList>
    </citation>
    <scope>NUCLEOTIDE SEQUENCE</scope>
    <source>
        <strain evidence="2">NBRC 108219</strain>
    </source>
</reference>
<feature type="chain" id="PRO_5046148000" evidence="1">
    <location>
        <begin position="21"/>
        <end position="317"/>
    </location>
</feature>
<accession>A0ABQ5VDT6</accession>
<dbReference type="PROSITE" id="PS51257">
    <property type="entry name" value="PROKAR_LIPOPROTEIN"/>
    <property type="match status" value="1"/>
</dbReference>
<proteinExistence type="predicted"/>
<dbReference type="Proteomes" id="UP001161391">
    <property type="component" value="Unassembled WGS sequence"/>
</dbReference>
<evidence type="ECO:0000256" key="1">
    <source>
        <dbReference type="SAM" id="SignalP"/>
    </source>
</evidence>
<evidence type="ECO:0000313" key="2">
    <source>
        <dbReference type="EMBL" id="GLQ24923.1"/>
    </source>
</evidence>
<organism evidence="2 3">
    <name type="scientific">Algimonas ampicilliniresistens</name>
    <dbReference type="NCBI Taxonomy" id="1298735"/>
    <lineage>
        <taxon>Bacteria</taxon>
        <taxon>Pseudomonadati</taxon>
        <taxon>Pseudomonadota</taxon>
        <taxon>Alphaproteobacteria</taxon>
        <taxon>Maricaulales</taxon>
        <taxon>Robiginitomaculaceae</taxon>
        <taxon>Algimonas</taxon>
    </lineage>
</organism>
<comment type="caution">
    <text evidence="2">The sequence shown here is derived from an EMBL/GenBank/DDBJ whole genome shotgun (WGS) entry which is preliminary data.</text>
</comment>
<reference evidence="2" key="1">
    <citation type="journal article" date="2014" name="Int. J. Syst. Evol. Microbiol.">
        <title>Complete genome of a new Firmicutes species belonging to the dominant human colonic microbiota ('Ruminococcus bicirculans') reveals two chromosomes and a selective capacity to utilize plant glucans.</title>
        <authorList>
            <consortium name="NISC Comparative Sequencing Program"/>
            <person name="Wegmann U."/>
            <person name="Louis P."/>
            <person name="Goesmann A."/>
            <person name="Henrissat B."/>
            <person name="Duncan S.H."/>
            <person name="Flint H.J."/>
        </authorList>
    </citation>
    <scope>NUCLEOTIDE SEQUENCE</scope>
    <source>
        <strain evidence="2">NBRC 108219</strain>
    </source>
</reference>
<sequence length="317" mass="34859">MKHCLAACLTLLLVACSANEGEVLPDEIVGADRDNHGCIPSAGYQWSQLRKECIRLWEAGTELTHQGSGDSNYSAFALTQDDKAEVFLPETDKSIMLSRDVSAEAVQSWTDASAEYHLTYDHIAAMILTDQTGFVMYRDTSSEPQFDEIPDHASDELGGEIIVDTGVVTRVEDGAYPMFTIDIRLDEQTEPTTFSLIVEGARITGAPVYELTGHTVTVEYINQTEWDLMDIHPADAETTDDLEIGNGWRFVTGQLTGASEISGGDLPDLLNIQLMGPESVQFELYIDEDMVALNETRVSAWLAPRNSKNIMSIAVTP</sequence>
<name>A0ABQ5VDT6_9PROT</name>
<dbReference type="RefSeq" id="WP_284391920.1">
    <property type="nucleotide sequence ID" value="NZ_BSNK01000002.1"/>
</dbReference>
<keyword evidence="3" id="KW-1185">Reference proteome</keyword>
<gene>
    <name evidence="2" type="ORF">GCM10007853_27970</name>
</gene>